<organism evidence="6 7">
    <name type="scientific">Sparassis crispa</name>
    <dbReference type="NCBI Taxonomy" id="139825"/>
    <lineage>
        <taxon>Eukaryota</taxon>
        <taxon>Fungi</taxon>
        <taxon>Dikarya</taxon>
        <taxon>Basidiomycota</taxon>
        <taxon>Agaricomycotina</taxon>
        <taxon>Agaricomycetes</taxon>
        <taxon>Polyporales</taxon>
        <taxon>Sparassidaceae</taxon>
        <taxon>Sparassis</taxon>
    </lineage>
</organism>
<keyword evidence="4" id="KW-0677">Repeat</keyword>
<dbReference type="SMART" id="SM00185">
    <property type="entry name" value="ARM"/>
    <property type="match status" value="3"/>
</dbReference>
<proteinExistence type="predicted"/>
<dbReference type="InterPro" id="IPR038739">
    <property type="entry name" value="ARMC8/Vid28"/>
</dbReference>
<dbReference type="GO" id="GO:0034657">
    <property type="term" value="C:GID complex"/>
    <property type="evidence" value="ECO:0007669"/>
    <property type="project" value="TreeGrafter"/>
</dbReference>
<dbReference type="GO" id="GO:0005737">
    <property type="term" value="C:cytoplasm"/>
    <property type="evidence" value="ECO:0007669"/>
    <property type="project" value="UniProtKB-SubCell"/>
</dbReference>
<sequence length="732" mass="79937">MTITALNLSTLKKVKNSVIGNPTAKVALAEDEAFIRMLVDCINNPLPSLEESQGSQDDIRIEAAHVISSLSYGSSSALRALLRFNAHRSFIFAISNFQPSGSLKASYARALRALAAAIAEEVGPSKWGLRSSPSVLREEAKTALDYLFQLEVMDIYLPLLVDPTPQTSTSIAQLIASAVRTQEHRTAVSDWLPPAERIKEVKGKRGWEKAVGPASPSKDGGWVTRNLTTLLLSRDTKFQEAALYALAALAENNPAVATTFAHAPPDREATLAHVLSLCRSRSTELQLAACLCATNISRAGYPNPPLASDNSPALTVMHVINRIIASDNERSRIRTKACFILYNLVSDHKELCKLAFDRGTLSKLACLVKSITPIEQTVEWEEDEPESISCLREAALTAIAAISLFDDDIRGDVTDKLKLIPSIQTSLSHQHVGVRYAACQCVRALSRSVAVLRTNIVDTGLGMAVYQLFQKQDEDRRVTYAASAVICNLANDCSPLRTVLLEQGVVNRLVQLLNSGDSGLRLNALWAIKNLLYKSSLDVKRQVMDGIGWHELAELLTDPDIGVQEQAFHVVRHIAEGADDVDMVFNQLGTEVLLGFLSIAMDSQNEDIVHQAVCVLANLANSPLHQNSILAHSRILGSLKSCLVDAKVGIRRPAIACVLELVRANPHSHQALHEAGIDSTLRHMCEYNGGMGGSPTRRFSIGLQMGAEDDWEVKEKARDALHWLEHNVEMGV</sequence>
<comment type="subcellular location">
    <subcellularLocation>
        <location evidence="2">Cytoplasm</location>
    </subcellularLocation>
    <subcellularLocation>
        <location evidence="1">Nucleus</location>
    </subcellularLocation>
</comment>
<name>A0A401GI97_9APHY</name>
<dbReference type="InParanoid" id="A0A401GI97"/>
<dbReference type="Gene3D" id="1.25.10.10">
    <property type="entry name" value="Leucine-rich Repeat Variant"/>
    <property type="match status" value="3"/>
</dbReference>
<evidence type="ECO:0000256" key="2">
    <source>
        <dbReference type="ARBA" id="ARBA00004496"/>
    </source>
</evidence>
<evidence type="ECO:0000256" key="1">
    <source>
        <dbReference type="ARBA" id="ARBA00004123"/>
    </source>
</evidence>
<dbReference type="InterPro" id="IPR016024">
    <property type="entry name" value="ARM-type_fold"/>
</dbReference>
<accession>A0A401GI97</accession>
<dbReference type="PANTHER" id="PTHR15651:SF7">
    <property type="entry name" value="ARMADILLO REPEAT-CONTAINING PROTEIN 8"/>
    <property type="match status" value="1"/>
</dbReference>
<dbReference type="AlphaFoldDB" id="A0A401GI97"/>
<dbReference type="GO" id="GO:0043161">
    <property type="term" value="P:proteasome-mediated ubiquitin-dependent protein catabolic process"/>
    <property type="evidence" value="ECO:0007669"/>
    <property type="project" value="TreeGrafter"/>
</dbReference>
<evidence type="ECO:0000313" key="7">
    <source>
        <dbReference type="Proteomes" id="UP000287166"/>
    </source>
</evidence>
<evidence type="ECO:0000313" key="6">
    <source>
        <dbReference type="EMBL" id="GBE81892.1"/>
    </source>
</evidence>
<protein>
    <submittedName>
        <fullName evidence="6">Uncharacterized protein</fullName>
    </submittedName>
</protein>
<dbReference type="InterPro" id="IPR011989">
    <property type="entry name" value="ARM-like"/>
</dbReference>
<dbReference type="Pfam" id="PF00514">
    <property type="entry name" value="Arm"/>
    <property type="match status" value="1"/>
</dbReference>
<evidence type="ECO:0000256" key="3">
    <source>
        <dbReference type="ARBA" id="ARBA00022490"/>
    </source>
</evidence>
<dbReference type="STRING" id="139825.A0A401GI97"/>
<dbReference type="RefSeq" id="XP_027612805.1">
    <property type="nucleotide sequence ID" value="XM_027757004.1"/>
</dbReference>
<gene>
    <name evidence="6" type="ORF">SCP_0402660</name>
</gene>
<reference evidence="6 7" key="1">
    <citation type="journal article" date="2018" name="Sci. Rep.">
        <title>Genome sequence of the cauliflower mushroom Sparassis crispa (Hanabiratake) and its association with beneficial usage.</title>
        <authorList>
            <person name="Kiyama R."/>
            <person name="Furutani Y."/>
            <person name="Kawaguchi K."/>
            <person name="Nakanishi T."/>
        </authorList>
    </citation>
    <scope>NUCLEOTIDE SEQUENCE [LARGE SCALE GENOMIC DNA]</scope>
</reference>
<keyword evidence="7" id="KW-1185">Reference proteome</keyword>
<dbReference type="InterPro" id="IPR000225">
    <property type="entry name" value="Armadillo"/>
</dbReference>
<evidence type="ECO:0000256" key="4">
    <source>
        <dbReference type="ARBA" id="ARBA00022737"/>
    </source>
</evidence>
<comment type="caution">
    <text evidence="6">The sequence shown here is derived from an EMBL/GenBank/DDBJ whole genome shotgun (WGS) entry which is preliminary data.</text>
</comment>
<dbReference type="GO" id="GO:0005634">
    <property type="term" value="C:nucleus"/>
    <property type="evidence" value="ECO:0007669"/>
    <property type="project" value="UniProtKB-SubCell"/>
</dbReference>
<dbReference type="PANTHER" id="PTHR15651">
    <property type="entry name" value="ARMADILLO REPEAT-CONTAINING PROTEIN 8"/>
    <property type="match status" value="1"/>
</dbReference>
<keyword evidence="3" id="KW-0963">Cytoplasm</keyword>
<evidence type="ECO:0000256" key="5">
    <source>
        <dbReference type="ARBA" id="ARBA00023242"/>
    </source>
</evidence>
<keyword evidence="5" id="KW-0539">Nucleus</keyword>
<dbReference type="Proteomes" id="UP000287166">
    <property type="component" value="Unassembled WGS sequence"/>
</dbReference>
<dbReference type="SUPFAM" id="SSF48371">
    <property type="entry name" value="ARM repeat"/>
    <property type="match status" value="2"/>
</dbReference>
<dbReference type="EMBL" id="BFAD01000004">
    <property type="protein sequence ID" value="GBE81892.1"/>
    <property type="molecule type" value="Genomic_DNA"/>
</dbReference>
<dbReference type="GeneID" id="38778809"/>
<dbReference type="OrthoDB" id="5559898at2759"/>